<dbReference type="SUPFAM" id="SSF56112">
    <property type="entry name" value="Protein kinase-like (PK-like)"/>
    <property type="match status" value="1"/>
</dbReference>
<comment type="caution">
    <text evidence="1">The sequence shown here is derived from an EMBL/GenBank/DDBJ whole genome shotgun (WGS) entry which is preliminary data.</text>
</comment>
<dbReference type="Gene3D" id="3.90.1200.10">
    <property type="match status" value="1"/>
</dbReference>
<dbReference type="PANTHER" id="PTHR22603">
    <property type="entry name" value="CHOLINE/ETHANOALAMINE KINASE"/>
    <property type="match status" value="1"/>
</dbReference>
<dbReference type="InterPro" id="IPR011009">
    <property type="entry name" value="Kinase-like_dom_sf"/>
</dbReference>
<gene>
    <name evidence="1" type="ORF">JF539_26240</name>
</gene>
<dbReference type="AlphaFoldDB" id="A0A939ELB3"/>
<protein>
    <submittedName>
        <fullName evidence="1">Phosphotransferase</fullName>
    </submittedName>
</protein>
<sequence>MTPLDQAIAKARILPCWQELTDVAPLEGGITNVNLVATDRRGKYVVRFGEDIVEHGVMRFNELAISRAAADARISPRVHHAEDGILVLDYVESVALKEDDLHDQQTLLDVTDLIRKAHVEVTLQTRGPVLTFWVFHVLRDYAAFLKARNSVHVSKLPLLMEQAGLLEKAVGKVDLLLGHNDLLPANILRSGDRFWLVDWEYGGYNSPLFDLGGLATNCGLPPEAEHLMLRRYFGADPDAALMRSYDAMKCGSLLRETMWSMVSEITSDIDFDYAAYTNANLGKYRQAFDRL</sequence>
<name>A0A939ELB3_9HYPH</name>
<dbReference type="Proteomes" id="UP000664096">
    <property type="component" value="Unassembled WGS sequence"/>
</dbReference>
<dbReference type="GO" id="GO:0004305">
    <property type="term" value="F:ethanolamine kinase activity"/>
    <property type="evidence" value="ECO:0007669"/>
    <property type="project" value="TreeGrafter"/>
</dbReference>
<dbReference type="EMBL" id="JAEKJZ010000008">
    <property type="protein sequence ID" value="MBN9673884.1"/>
    <property type="molecule type" value="Genomic_DNA"/>
</dbReference>
<evidence type="ECO:0000313" key="2">
    <source>
        <dbReference type="Proteomes" id="UP000664096"/>
    </source>
</evidence>
<organism evidence="1 2">
    <name type="scientific">Roseibium aggregatum</name>
    <dbReference type="NCBI Taxonomy" id="187304"/>
    <lineage>
        <taxon>Bacteria</taxon>
        <taxon>Pseudomonadati</taxon>
        <taxon>Pseudomonadota</taxon>
        <taxon>Alphaproteobacteria</taxon>
        <taxon>Hyphomicrobiales</taxon>
        <taxon>Stappiaceae</taxon>
        <taxon>Roseibium</taxon>
    </lineage>
</organism>
<dbReference type="RefSeq" id="WP_207144186.1">
    <property type="nucleotide sequence ID" value="NZ_JAEKJZ010000008.1"/>
</dbReference>
<dbReference type="Gene3D" id="3.30.200.20">
    <property type="entry name" value="Phosphorylase Kinase, domain 1"/>
    <property type="match status" value="1"/>
</dbReference>
<accession>A0A939ELB3</accession>
<dbReference type="PANTHER" id="PTHR22603:SF66">
    <property type="entry name" value="ETHANOLAMINE KINASE"/>
    <property type="match status" value="1"/>
</dbReference>
<reference evidence="1" key="1">
    <citation type="submission" date="2020-12" db="EMBL/GenBank/DDBJ databases">
        <title>Oil enriched cultivation method for isolating marine PHA-producing bacteria.</title>
        <authorList>
            <person name="Zheng W."/>
            <person name="Yu S."/>
            <person name="Huang Y."/>
        </authorList>
    </citation>
    <scope>NUCLEOTIDE SEQUENCE</scope>
    <source>
        <strain evidence="1">SY-2-12</strain>
    </source>
</reference>
<proteinExistence type="predicted"/>
<dbReference type="GO" id="GO:0005737">
    <property type="term" value="C:cytoplasm"/>
    <property type="evidence" value="ECO:0007669"/>
    <property type="project" value="TreeGrafter"/>
</dbReference>
<evidence type="ECO:0000313" key="1">
    <source>
        <dbReference type="EMBL" id="MBN9673884.1"/>
    </source>
</evidence>
<dbReference type="Pfam" id="PF01633">
    <property type="entry name" value="Choline_kinase"/>
    <property type="match status" value="1"/>
</dbReference>
<dbReference type="CDD" id="cd05151">
    <property type="entry name" value="ChoK-like"/>
    <property type="match status" value="1"/>
</dbReference>
<dbReference type="GO" id="GO:0006646">
    <property type="term" value="P:phosphatidylethanolamine biosynthetic process"/>
    <property type="evidence" value="ECO:0007669"/>
    <property type="project" value="TreeGrafter"/>
</dbReference>